<name>A0A2P8HQK7_9BACI</name>
<proteinExistence type="predicted"/>
<dbReference type="PANTHER" id="PTHR43308">
    <property type="entry name" value="OUTER MEMBRANE PROTEIN ALPHA-RELATED"/>
    <property type="match status" value="1"/>
</dbReference>
<sequence>MWKKASWTFGAALFAGGAWISIAAGADDFSDVPDSHWAVGEIGYLQSENVVQGHGDGTFGPDENMTRAHLAVMITRAEDLDTTDRPDPGFDDVSEDHYAFAEIAAVADEGIISGSGDSFLVDDTLNRGEMAAILDRTYDFTTSDSVEFSDVPDDHMFNSEINHVAAQGLARGYEDGTFRPEEGTTRAELSTFLARSMAPHEFIENWADQGAVDTAEEIVSYLSEEDMESVADYVHPEAGVRFSPYAFVDPDEHESFNRVEAAELSDDDTVYDWGTYDGKGGPIDKTYSEYHDRFVYAEDYENEGSVAVDRRQSNGSMIDNTDEVYPSATVVEYHVPDEGEGLEWRSLRLAMAQYDGDWHVIGIINDEWTT</sequence>
<dbReference type="PANTHER" id="PTHR43308:SF5">
    <property type="entry name" value="S-LAYER PROTEIN _ PEPTIDOGLYCAN ENDO-BETA-N-ACETYLGLUCOSAMINIDASE"/>
    <property type="match status" value="1"/>
</dbReference>
<keyword evidence="1 2" id="KW-0732">Signal</keyword>
<evidence type="ECO:0000313" key="4">
    <source>
        <dbReference type="EMBL" id="PSL48510.1"/>
    </source>
</evidence>
<feature type="chain" id="PRO_5039252201" evidence="2">
    <location>
        <begin position="27"/>
        <end position="370"/>
    </location>
</feature>
<feature type="domain" description="SLH" evidence="3">
    <location>
        <begin position="144"/>
        <end position="207"/>
    </location>
</feature>
<accession>A0A2P8HQK7</accession>
<dbReference type="Pfam" id="PF00395">
    <property type="entry name" value="SLH"/>
    <property type="match status" value="3"/>
</dbReference>
<evidence type="ECO:0000256" key="1">
    <source>
        <dbReference type="ARBA" id="ARBA00022729"/>
    </source>
</evidence>
<keyword evidence="5" id="KW-1185">Reference proteome</keyword>
<dbReference type="AlphaFoldDB" id="A0A2P8HQK7"/>
<dbReference type="InterPro" id="IPR051465">
    <property type="entry name" value="Cell_Envelope_Struct_Comp"/>
</dbReference>
<organism evidence="4 5">
    <name type="scientific">Salsuginibacillus halophilus</name>
    <dbReference type="NCBI Taxonomy" id="517424"/>
    <lineage>
        <taxon>Bacteria</taxon>
        <taxon>Bacillati</taxon>
        <taxon>Bacillota</taxon>
        <taxon>Bacilli</taxon>
        <taxon>Bacillales</taxon>
        <taxon>Bacillaceae</taxon>
        <taxon>Salsuginibacillus</taxon>
    </lineage>
</organism>
<dbReference type="Proteomes" id="UP000242310">
    <property type="component" value="Unassembled WGS sequence"/>
</dbReference>
<comment type="caution">
    <text evidence="4">The sequence shown here is derived from an EMBL/GenBank/DDBJ whole genome shotgun (WGS) entry which is preliminary data.</text>
</comment>
<reference evidence="4 5" key="1">
    <citation type="submission" date="2018-03" db="EMBL/GenBank/DDBJ databases">
        <title>Genomic Encyclopedia of Type Strains, Phase III (KMG-III): the genomes of soil and plant-associated and newly described type strains.</title>
        <authorList>
            <person name="Whitman W."/>
        </authorList>
    </citation>
    <scope>NUCLEOTIDE SEQUENCE [LARGE SCALE GENOMIC DNA]</scope>
    <source>
        <strain evidence="4 5">CGMCC 1.07653</strain>
    </source>
</reference>
<protein>
    <submittedName>
        <fullName evidence="4">S-layer family protein</fullName>
    </submittedName>
</protein>
<gene>
    <name evidence="4" type="ORF">B0H94_104110</name>
</gene>
<feature type="domain" description="SLH" evidence="3">
    <location>
        <begin position="25"/>
        <end position="88"/>
    </location>
</feature>
<feature type="domain" description="SLH" evidence="3">
    <location>
        <begin position="90"/>
        <end position="143"/>
    </location>
</feature>
<evidence type="ECO:0000259" key="3">
    <source>
        <dbReference type="PROSITE" id="PS51272"/>
    </source>
</evidence>
<dbReference type="EMBL" id="PYAV01000004">
    <property type="protein sequence ID" value="PSL48510.1"/>
    <property type="molecule type" value="Genomic_DNA"/>
</dbReference>
<evidence type="ECO:0000256" key="2">
    <source>
        <dbReference type="SAM" id="SignalP"/>
    </source>
</evidence>
<dbReference type="PROSITE" id="PS51272">
    <property type="entry name" value="SLH"/>
    <property type="match status" value="3"/>
</dbReference>
<feature type="signal peptide" evidence="2">
    <location>
        <begin position="1"/>
        <end position="26"/>
    </location>
</feature>
<dbReference type="InterPro" id="IPR001119">
    <property type="entry name" value="SLH_dom"/>
</dbReference>
<evidence type="ECO:0000313" key="5">
    <source>
        <dbReference type="Proteomes" id="UP000242310"/>
    </source>
</evidence>
<dbReference type="OrthoDB" id="1267107at2"/>
<dbReference type="RefSeq" id="WP_106588078.1">
    <property type="nucleotide sequence ID" value="NZ_PYAV01000004.1"/>
</dbReference>